<proteinExistence type="predicted"/>
<organism evidence="1 2">
    <name type="scientific">Diphasiastrum complanatum</name>
    <name type="common">Issler's clubmoss</name>
    <name type="synonym">Lycopodium complanatum</name>
    <dbReference type="NCBI Taxonomy" id="34168"/>
    <lineage>
        <taxon>Eukaryota</taxon>
        <taxon>Viridiplantae</taxon>
        <taxon>Streptophyta</taxon>
        <taxon>Embryophyta</taxon>
        <taxon>Tracheophyta</taxon>
        <taxon>Lycopodiopsida</taxon>
        <taxon>Lycopodiales</taxon>
        <taxon>Lycopodiaceae</taxon>
        <taxon>Lycopodioideae</taxon>
        <taxon>Diphasiastrum</taxon>
    </lineage>
</organism>
<evidence type="ECO:0000313" key="1">
    <source>
        <dbReference type="EMBL" id="KAJ7513364.1"/>
    </source>
</evidence>
<accession>A0ACC2A789</accession>
<protein>
    <submittedName>
        <fullName evidence="1">Uncharacterized protein</fullName>
    </submittedName>
</protein>
<name>A0ACC2A789_DIPCM</name>
<gene>
    <name evidence="1" type="ORF">O6H91_24G003000</name>
</gene>
<evidence type="ECO:0000313" key="2">
    <source>
        <dbReference type="Proteomes" id="UP001162992"/>
    </source>
</evidence>
<reference evidence="2" key="1">
    <citation type="journal article" date="2024" name="Proc. Natl. Acad. Sci. U.S.A.">
        <title>Extraordinary preservation of gene collinearity over three hundred million years revealed in homosporous lycophytes.</title>
        <authorList>
            <person name="Li C."/>
            <person name="Wickell D."/>
            <person name="Kuo L.Y."/>
            <person name="Chen X."/>
            <person name="Nie B."/>
            <person name="Liao X."/>
            <person name="Peng D."/>
            <person name="Ji J."/>
            <person name="Jenkins J."/>
            <person name="Williams M."/>
            <person name="Shu S."/>
            <person name="Plott C."/>
            <person name="Barry K."/>
            <person name="Rajasekar S."/>
            <person name="Grimwood J."/>
            <person name="Han X."/>
            <person name="Sun S."/>
            <person name="Hou Z."/>
            <person name="He W."/>
            <person name="Dai G."/>
            <person name="Sun C."/>
            <person name="Schmutz J."/>
            <person name="Leebens-Mack J.H."/>
            <person name="Li F.W."/>
            <person name="Wang L."/>
        </authorList>
    </citation>
    <scope>NUCLEOTIDE SEQUENCE [LARGE SCALE GENOMIC DNA]</scope>
    <source>
        <strain evidence="2">cv. PW_Plant_1</strain>
    </source>
</reference>
<dbReference type="EMBL" id="CM055115">
    <property type="protein sequence ID" value="KAJ7513364.1"/>
    <property type="molecule type" value="Genomic_DNA"/>
</dbReference>
<comment type="caution">
    <text evidence="1">The sequence shown here is derived from an EMBL/GenBank/DDBJ whole genome shotgun (WGS) entry which is preliminary data.</text>
</comment>
<keyword evidence="2" id="KW-1185">Reference proteome</keyword>
<dbReference type="Proteomes" id="UP001162992">
    <property type="component" value="Chromosome 24"/>
</dbReference>
<sequence>MLLCLSFTVPLIHAISKEQYGEALSKSILFYEAMRSGKLPDDQRVTWRGDPALADGSTSHVDLSGGYYDAGDNVKFGFPMAFTITMLSWSLVENGHELDEAGELKNARNAVRWGSDYLLKAAATPNQLWVQVGDANADHQCWERPEEMDTPRTAYQVNAQNPGSDVAAETAAALAAASIVFRNADPAYSSELLSVAKNVFAFADQHRGVYSDALGVAVSPFYTSYSGYKDELLWGAVWLYKASRDKSYLSYIDNIEVDPEATSLLDWDNKYCGAQVLLSKMFLSGKHKTLQLASKARADNCICSFLPNVANSQATITPGGLLYHDSSDNLQYVTNAAFVMLTYSDYLAKASDTVSCGGTSVTPNKLAAFARRQVDYILGENPANYSYMVGFGSSFPQHVHHRASSLPSLKQHPSRIPCSEGFTWLSSEDPNPNLLVGAVVGGPDRSDVYSDNRSNYQEAEPTTYNSAALVGALAYLYVSKLK</sequence>